<feature type="transmembrane region" description="Helical" evidence="8">
    <location>
        <begin position="580"/>
        <end position="609"/>
    </location>
</feature>
<dbReference type="OrthoDB" id="9799209at2"/>
<dbReference type="PANTHER" id="PTHR30347">
    <property type="entry name" value="POTASSIUM CHANNEL RELATED"/>
    <property type="match status" value="1"/>
</dbReference>
<keyword evidence="9" id="KW-0732">Signal</keyword>
<dbReference type="EMBL" id="FNAV01000009">
    <property type="protein sequence ID" value="SDE88877.1"/>
    <property type="molecule type" value="Genomic_DNA"/>
</dbReference>
<feature type="transmembrane region" description="Helical" evidence="8">
    <location>
        <begin position="396"/>
        <end position="416"/>
    </location>
</feature>
<dbReference type="Gene3D" id="1.10.287.1260">
    <property type="match status" value="1"/>
</dbReference>
<feature type="transmembrane region" description="Helical" evidence="8">
    <location>
        <begin position="422"/>
        <end position="440"/>
    </location>
</feature>
<dbReference type="InterPro" id="IPR049278">
    <property type="entry name" value="MS_channel_C"/>
</dbReference>
<comment type="similarity">
    <text evidence="2">Belongs to the MscS (TC 1.A.23) family.</text>
</comment>
<dbReference type="Pfam" id="PF21082">
    <property type="entry name" value="MS_channel_3rd"/>
    <property type="match status" value="1"/>
</dbReference>
<dbReference type="InterPro" id="IPR011014">
    <property type="entry name" value="MscS_channel_TM-2"/>
</dbReference>
<feature type="transmembrane region" description="Helical" evidence="8">
    <location>
        <begin position="201"/>
        <end position="218"/>
    </location>
</feature>
<feature type="region of interest" description="Disordered" evidence="7">
    <location>
        <begin position="771"/>
        <end position="832"/>
    </location>
</feature>
<feature type="domain" description="DUF3772" evidence="11">
    <location>
        <begin position="125"/>
        <end position="183"/>
    </location>
</feature>
<proteinExistence type="inferred from homology"/>
<dbReference type="Proteomes" id="UP000198994">
    <property type="component" value="Unassembled WGS sequence"/>
</dbReference>
<evidence type="ECO:0000256" key="9">
    <source>
        <dbReference type="SAM" id="SignalP"/>
    </source>
</evidence>
<dbReference type="InterPro" id="IPR011066">
    <property type="entry name" value="MscS_channel_C_sf"/>
</dbReference>
<feature type="transmembrane region" description="Helical" evidence="8">
    <location>
        <begin position="513"/>
        <end position="530"/>
    </location>
</feature>
<feature type="domain" description="Mechanosensitive ion channel MscS" evidence="10">
    <location>
        <begin position="596"/>
        <end position="663"/>
    </location>
</feature>
<feature type="transmembrane region" description="Helical" evidence="8">
    <location>
        <begin position="346"/>
        <end position="364"/>
    </location>
</feature>
<dbReference type="InterPro" id="IPR006686">
    <property type="entry name" value="MscS_channel_CS"/>
</dbReference>
<feature type="transmembrane region" description="Helical" evidence="8">
    <location>
        <begin position="239"/>
        <end position="263"/>
    </location>
</feature>
<dbReference type="InterPro" id="IPR010920">
    <property type="entry name" value="LSM_dom_sf"/>
</dbReference>
<keyword evidence="6 8" id="KW-0472">Membrane</keyword>
<dbReference type="SUPFAM" id="SSF50182">
    <property type="entry name" value="Sm-like ribonucleoproteins"/>
    <property type="match status" value="1"/>
</dbReference>
<evidence type="ECO:0000256" key="7">
    <source>
        <dbReference type="SAM" id="MobiDB-lite"/>
    </source>
</evidence>
<feature type="transmembrane region" description="Helical" evidence="8">
    <location>
        <begin position="551"/>
        <end position="574"/>
    </location>
</feature>
<evidence type="ECO:0000256" key="4">
    <source>
        <dbReference type="ARBA" id="ARBA00022692"/>
    </source>
</evidence>
<keyword evidence="3" id="KW-1003">Cell membrane</keyword>
<dbReference type="GO" id="GO:0008381">
    <property type="term" value="F:mechanosensitive monoatomic ion channel activity"/>
    <property type="evidence" value="ECO:0007669"/>
    <property type="project" value="UniProtKB-ARBA"/>
</dbReference>
<evidence type="ECO:0000256" key="1">
    <source>
        <dbReference type="ARBA" id="ARBA00004651"/>
    </source>
</evidence>
<dbReference type="InterPro" id="IPR006685">
    <property type="entry name" value="MscS_channel_2nd"/>
</dbReference>
<name>A0A1G7GL64_9RHOB</name>
<evidence type="ECO:0000256" key="8">
    <source>
        <dbReference type="SAM" id="Phobius"/>
    </source>
</evidence>
<dbReference type="PANTHER" id="PTHR30347:SF1">
    <property type="entry name" value="MECHANOSENSITIVE CHANNEL MSCK"/>
    <property type="match status" value="1"/>
</dbReference>
<evidence type="ECO:0000259" key="11">
    <source>
        <dbReference type="Pfam" id="PF12607"/>
    </source>
</evidence>
<dbReference type="Pfam" id="PF12607">
    <property type="entry name" value="DUF3772"/>
    <property type="match status" value="1"/>
</dbReference>
<dbReference type="PROSITE" id="PS01246">
    <property type="entry name" value="UPF0003"/>
    <property type="match status" value="1"/>
</dbReference>
<accession>A0A1G7GL64</accession>
<evidence type="ECO:0000256" key="2">
    <source>
        <dbReference type="ARBA" id="ARBA00008017"/>
    </source>
</evidence>
<evidence type="ECO:0000256" key="3">
    <source>
        <dbReference type="ARBA" id="ARBA00022475"/>
    </source>
</evidence>
<keyword evidence="5 8" id="KW-1133">Transmembrane helix</keyword>
<dbReference type="Gene3D" id="3.30.70.100">
    <property type="match status" value="1"/>
</dbReference>
<gene>
    <name evidence="13" type="ORF">SAMN04488105_10969</name>
</gene>
<dbReference type="InterPro" id="IPR052702">
    <property type="entry name" value="MscS-like_channel"/>
</dbReference>
<evidence type="ECO:0000259" key="10">
    <source>
        <dbReference type="Pfam" id="PF00924"/>
    </source>
</evidence>
<feature type="signal peptide" evidence="9">
    <location>
        <begin position="1"/>
        <end position="26"/>
    </location>
</feature>
<feature type="chain" id="PRO_5011735422" evidence="9">
    <location>
        <begin position="27"/>
        <end position="832"/>
    </location>
</feature>
<evidence type="ECO:0000256" key="6">
    <source>
        <dbReference type="ARBA" id="ARBA00023136"/>
    </source>
</evidence>
<evidence type="ECO:0000313" key="13">
    <source>
        <dbReference type="EMBL" id="SDE88877.1"/>
    </source>
</evidence>
<organism evidence="13 14">
    <name type="scientific">Salipiger thiooxidans</name>
    <dbReference type="NCBI Taxonomy" id="282683"/>
    <lineage>
        <taxon>Bacteria</taxon>
        <taxon>Pseudomonadati</taxon>
        <taxon>Pseudomonadota</taxon>
        <taxon>Alphaproteobacteria</taxon>
        <taxon>Rhodobacterales</taxon>
        <taxon>Roseobacteraceae</taxon>
        <taxon>Salipiger</taxon>
    </lineage>
</organism>
<protein>
    <submittedName>
        <fullName evidence="13">Small-conductance mechanosensitive channel</fullName>
    </submittedName>
</protein>
<dbReference type="STRING" id="282683.SAMN04488105_10969"/>
<dbReference type="SUPFAM" id="SSF82689">
    <property type="entry name" value="Mechanosensitive channel protein MscS (YggB), C-terminal domain"/>
    <property type="match status" value="1"/>
</dbReference>
<dbReference type="AlphaFoldDB" id="A0A1G7GL64"/>
<keyword evidence="4 8" id="KW-0812">Transmembrane</keyword>
<dbReference type="InterPro" id="IPR022249">
    <property type="entry name" value="DUF3772"/>
</dbReference>
<dbReference type="RefSeq" id="WP_089960473.1">
    <property type="nucleotide sequence ID" value="NZ_FNAV01000009.1"/>
</dbReference>
<feature type="domain" description="Mechanosensitive ion channel MscS C-terminal" evidence="12">
    <location>
        <begin position="670"/>
        <end position="753"/>
    </location>
</feature>
<dbReference type="SUPFAM" id="SSF82861">
    <property type="entry name" value="Mechanosensitive channel protein MscS (YggB), transmembrane region"/>
    <property type="match status" value="1"/>
</dbReference>
<keyword evidence="14" id="KW-1185">Reference proteome</keyword>
<feature type="transmembrane region" description="Helical" evidence="8">
    <location>
        <begin position="461"/>
        <end position="485"/>
    </location>
</feature>
<dbReference type="InterPro" id="IPR023408">
    <property type="entry name" value="MscS_beta-dom_sf"/>
</dbReference>
<comment type="subcellular location">
    <subcellularLocation>
        <location evidence="1">Cell membrane</location>
        <topology evidence="1">Multi-pass membrane protein</topology>
    </subcellularLocation>
</comment>
<evidence type="ECO:0000256" key="5">
    <source>
        <dbReference type="ARBA" id="ARBA00022989"/>
    </source>
</evidence>
<dbReference type="Pfam" id="PF00924">
    <property type="entry name" value="MS_channel_2nd"/>
    <property type="match status" value="1"/>
</dbReference>
<dbReference type="GO" id="GO:0005886">
    <property type="term" value="C:plasma membrane"/>
    <property type="evidence" value="ECO:0007669"/>
    <property type="project" value="UniProtKB-SubCell"/>
</dbReference>
<evidence type="ECO:0000259" key="12">
    <source>
        <dbReference type="Pfam" id="PF21082"/>
    </source>
</evidence>
<evidence type="ECO:0000313" key="14">
    <source>
        <dbReference type="Proteomes" id="UP000198994"/>
    </source>
</evidence>
<reference evidence="14" key="1">
    <citation type="submission" date="2016-10" db="EMBL/GenBank/DDBJ databases">
        <authorList>
            <person name="Varghese N."/>
            <person name="Submissions S."/>
        </authorList>
    </citation>
    <scope>NUCLEOTIDE SEQUENCE [LARGE SCALE GENOMIC DNA]</scope>
    <source>
        <strain evidence="14">DSM 10146</strain>
    </source>
</reference>
<sequence>MTLIYRWLLAACLALTLTLGAGGAYAQDGSLDYTAWNKLADSAEQVIDEGDETNEQFETLRSEIAGWRDSFLQAQSTNATRLRTLQSQIDALGPAPEEGATEAEGIATRRAELTAEIQRLEAPVRSAEEAYTRADGLIREIDEIIRARQTTALLEQRPSPLYPANWRDAAVELVASGQSIWAEFEKNIGSETKFSVLKSNLPVILLLLGIAGLLVVRGPVWIRKLVDWLRVRTRRGTGVWSFVVSLGGFVLPLIGLILLTVALTLSNVLGENGSVLLEQLPNWGGTLLWIRWLADQTFNRSDDVATLPLPLARRREARFYANMLAILLVLRSIGETFSSTFNYSETTSIVLDFPVLVLCALMLWRLGHILGQLSPETATDGTLLEGSQFRLRMTRIIGRGAMVAAIVGPIMSAIGYDGVGQALVYPAVRTLSLLALILVLQRFINDLYELFTGKSAQDADSLVPVLAGLMLLLATIPLLALVWGARVADLTEIWARFREGFSFGETRISPTDFLTFLLVFAVGYAVTRLVQAGLRSSILPKTRIDQGGQTAIVSGLGYVGIFAAALVAITAAGLDLSSLALVASALSVGIGFGLQNIVSNFVAGIILLIERPISEGDWIETGGTQGIVKSISVRSTRIETFDRTDLIVPNSDFVSGRVTNFTRSNVLGRVVVPVGVAYGSDTRKVEDILRRIVREHDMVLLNPEPMITFEEFGADSLNFFIRAVIRDVGSKLVVTSDFHHEIARRFAEEGIEIPFAQRDVWLRNPEVLFPDRGKPEAETPPPADPDSAEKPANQVAAKREERQQARDSGVMPAGRDGDDGGGSGDGGDGDGR</sequence>
<dbReference type="Gene3D" id="2.30.30.60">
    <property type="match status" value="1"/>
</dbReference>